<dbReference type="EMBL" id="JANEYF010000334">
    <property type="protein sequence ID" value="KAJ8970578.1"/>
    <property type="molecule type" value="Genomic_DNA"/>
</dbReference>
<proteinExistence type="predicted"/>
<evidence type="ECO:0000313" key="2">
    <source>
        <dbReference type="Proteomes" id="UP001162156"/>
    </source>
</evidence>
<keyword evidence="2" id="KW-1185">Reference proteome</keyword>
<organism evidence="1 2">
    <name type="scientific">Rhamnusium bicolor</name>
    <dbReference type="NCBI Taxonomy" id="1586634"/>
    <lineage>
        <taxon>Eukaryota</taxon>
        <taxon>Metazoa</taxon>
        <taxon>Ecdysozoa</taxon>
        <taxon>Arthropoda</taxon>
        <taxon>Hexapoda</taxon>
        <taxon>Insecta</taxon>
        <taxon>Pterygota</taxon>
        <taxon>Neoptera</taxon>
        <taxon>Endopterygota</taxon>
        <taxon>Coleoptera</taxon>
        <taxon>Polyphaga</taxon>
        <taxon>Cucujiformia</taxon>
        <taxon>Chrysomeloidea</taxon>
        <taxon>Cerambycidae</taxon>
        <taxon>Lepturinae</taxon>
        <taxon>Rhagiini</taxon>
        <taxon>Rhamnusium</taxon>
    </lineage>
</organism>
<sequence>MLYYSIVLYFWRPWTAGSPPSDAITGRDYRGVSYIVEAYAPDYGLFIGQALTNQQQVNISALHVLCSQNKDKLAWFPINYNSVVNQVLTGTINPVVGGLNVKDDILYIGRYVDVNLGTVHFGSICQEYHHLHYYHNNKVYTQSYYEILIVDGRCTQKRLKLETIDFNG</sequence>
<protein>
    <submittedName>
        <fullName evidence="1">Uncharacterized protein</fullName>
    </submittedName>
</protein>
<name>A0AAV8ZU31_9CUCU</name>
<accession>A0AAV8ZU31</accession>
<gene>
    <name evidence="1" type="ORF">NQ314_001102</name>
</gene>
<dbReference type="PANTHER" id="PTHR31649:SF10">
    <property type="entry name" value="IP19903P-RELATED"/>
    <property type="match status" value="1"/>
</dbReference>
<reference evidence="1" key="1">
    <citation type="journal article" date="2023" name="Insect Mol. Biol.">
        <title>Genome sequencing provides insights into the evolution of gene families encoding plant cell wall-degrading enzymes in longhorned beetles.</title>
        <authorList>
            <person name="Shin N.R."/>
            <person name="Okamura Y."/>
            <person name="Kirsch R."/>
            <person name="Pauchet Y."/>
        </authorList>
    </citation>
    <scope>NUCLEOTIDE SEQUENCE</scope>
    <source>
        <strain evidence="1">RBIC_L_NR</strain>
    </source>
</reference>
<evidence type="ECO:0000313" key="1">
    <source>
        <dbReference type="EMBL" id="KAJ8970578.1"/>
    </source>
</evidence>
<dbReference type="AlphaFoldDB" id="A0AAV8ZU31"/>
<comment type="caution">
    <text evidence="1">The sequence shown here is derived from an EMBL/GenBank/DDBJ whole genome shotgun (WGS) entry which is preliminary data.</text>
</comment>
<dbReference type="PANTHER" id="PTHR31649">
    <property type="entry name" value="AGAP009604-PA"/>
    <property type="match status" value="1"/>
</dbReference>
<dbReference type="Proteomes" id="UP001162156">
    <property type="component" value="Unassembled WGS sequence"/>
</dbReference>